<dbReference type="Proteomes" id="UP000074310">
    <property type="component" value="Unassembled WGS sequence"/>
</dbReference>
<proteinExistence type="predicted"/>
<dbReference type="AlphaFoldDB" id="A0A147HYG9"/>
<accession>A0A147HYG9</accession>
<comment type="caution">
    <text evidence="1">The sequence shown here is derived from an EMBL/GenBank/DDBJ whole genome shotgun (WGS) entry which is preliminary data.</text>
</comment>
<protein>
    <submittedName>
        <fullName evidence="1">Uncharacterized protein</fullName>
    </submittedName>
</protein>
<reference evidence="1 2" key="1">
    <citation type="journal article" date="2016" name="Front. Microbiol.">
        <title>Genomic Resource of Rice Seed Associated Bacteria.</title>
        <authorList>
            <person name="Midha S."/>
            <person name="Bansal K."/>
            <person name="Sharma S."/>
            <person name="Kumar N."/>
            <person name="Patil P.P."/>
            <person name="Chaudhry V."/>
            <person name="Patil P.B."/>
        </authorList>
    </citation>
    <scope>NUCLEOTIDE SEQUENCE [LARGE SCALE GENOMIC DNA]</scope>
    <source>
        <strain evidence="1 2">NS334</strain>
    </source>
</reference>
<sequence length="78" mass="9002">MAVIRQFEVGSQDRQQWQEESVEGEVIPLRLHGELFLQLYSLGSSSRVSKGQRSQNLRLSKDAFEQLVEIGRKHFGEK</sequence>
<evidence type="ECO:0000313" key="1">
    <source>
        <dbReference type="EMBL" id="KTT70011.1"/>
    </source>
</evidence>
<keyword evidence="2" id="KW-1185">Reference proteome</keyword>
<evidence type="ECO:0000313" key="2">
    <source>
        <dbReference type="Proteomes" id="UP000074310"/>
    </source>
</evidence>
<dbReference type="OrthoDB" id="9155240at2"/>
<gene>
    <name evidence="1" type="ORF">NS334_13440</name>
</gene>
<dbReference type="PATRIC" id="fig|869719.3.peg.2680"/>
<name>A0A147HYG9_9SPHN</name>
<dbReference type="EMBL" id="LDTB01000058">
    <property type="protein sequence ID" value="KTT70011.1"/>
    <property type="molecule type" value="Genomic_DNA"/>
</dbReference>
<organism evidence="1 2">
    <name type="scientific">Sphingomonas endophytica</name>
    <dbReference type="NCBI Taxonomy" id="869719"/>
    <lineage>
        <taxon>Bacteria</taxon>
        <taxon>Pseudomonadati</taxon>
        <taxon>Pseudomonadota</taxon>
        <taxon>Alphaproteobacteria</taxon>
        <taxon>Sphingomonadales</taxon>
        <taxon>Sphingomonadaceae</taxon>
        <taxon>Sphingomonas</taxon>
    </lineage>
</organism>